<dbReference type="InterPro" id="IPR028018">
    <property type="entry name" value="DUF4646"/>
</dbReference>
<organism evidence="2 3">
    <name type="scientific">Sistotremastrum suecicum HHB10207 ss-3</name>
    <dbReference type="NCBI Taxonomy" id="1314776"/>
    <lineage>
        <taxon>Eukaryota</taxon>
        <taxon>Fungi</taxon>
        <taxon>Dikarya</taxon>
        <taxon>Basidiomycota</taxon>
        <taxon>Agaricomycotina</taxon>
        <taxon>Agaricomycetes</taxon>
        <taxon>Sistotremastrales</taxon>
        <taxon>Sistotremastraceae</taxon>
        <taxon>Sistotremastrum</taxon>
    </lineage>
</organism>
<sequence length="594" mass="67300">MSNLYPFPGGAPAYPQSHSPYQQNQPLYPQNQLQYPSSPYQGQGGGQGQIQPGTITYTISIGSDGRQIYHPFRAELASYRTPQGTFPGIQWVPADTTYDEPLNAQPASADWIRKWARGRQGNRQDEKLWKEWQRQEEKLRRREEKEASRRRQEWDQEERERIRAEEKLARRQAREGRVPITSGIPAYEQYGYGVPGQYQQQQQGYQQGYQPQAYQQQAPLGYSQYSQAQTLGPGGYQDGLSAQTADLDRRMAEMELNAPRSRRNSVSSRSGKGRRVSFSTTDRPRRLSNNLGPSPYAGSGYSGSEQGYIPNPGLGGLSGATLGTGLGGGALSRSRQGSPNYGYANLPPNDGGPTISGRASPYQAGYGTNPILEPPEAFSRTPSLAHNYTIFDPMRIAFMSSLTQTIPPMPKVLVSHDVFHQDWIRYIQDLAMAWSERVEVPSHRSGRRPHRASIAADIIDVWNTAFFLPRGIETVLFKGRIRRSGPMAGHRDDRLVRTAEENEDDLYSDDTLSSDSSLSDESDYEPGAHRYGYGIYGRNIPVNERWMEDTDRAKRAWRERKRGLTRGRDYNYRDRDRDGRRDQWALYITCVTMR</sequence>
<gene>
    <name evidence="2" type="ORF">SISSUDRAFT_1121547</name>
</gene>
<name>A0A166APP4_9AGAM</name>
<dbReference type="EMBL" id="KV428136">
    <property type="protein sequence ID" value="KZT35546.1"/>
    <property type="molecule type" value="Genomic_DNA"/>
</dbReference>
<evidence type="ECO:0000313" key="3">
    <source>
        <dbReference type="Proteomes" id="UP000076798"/>
    </source>
</evidence>
<dbReference type="STRING" id="1314776.A0A166APP4"/>
<dbReference type="Pfam" id="PF15496">
    <property type="entry name" value="DUF4646"/>
    <property type="match status" value="1"/>
</dbReference>
<keyword evidence="3" id="KW-1185">Reference proteome</keyword>
<evidence type="ECO:0000256" key="1">
    <source>
        <dbReference type="SAM" id="MobiDB-lite"/>
    </source>
</evidence>
<feature type="region of interest" description="Disordered" evidence="1">
    <location>
        <begin position="254"/>
        <end position="304"/>
    </location>
</feature>
<feature type="compositionally biased region" description="Basic and acidic residues" evidence="1">
    <location>
        <begin position="489"/>
        <end position="500"/>
    </location>
</feature>
<evidence type="ECO:0000313" key="2">
    <source>
        <dbReference type="EMBL" id="KZT35546.1"/>
    </source>
</evidence>
<protein>
    <submittedName>
        <fullName evidence="2">Uncharacterized protein</fullName>
    </submittedName>
</protein>
<feature type="region of interest" description="Disordered" evidence="1">
    <location>
        <begin position="350"/>
        <end position="378"/>
    </location>
</feature>
<feature type="region of interest" description="Disordered" evidence="1">
    <location>
        <begin position="134"/>
        <end position="160"/>
    </location>
</feature>
<proteinExistence type="predicted"/>
<feature type="compositionally biased region" description="Low complexity" evidence="1">
    <location>
        <begin position="20"/>
        <end position="41"/>
    </location>
</feature>
<dbReference type="Proteomes" id="UP000076798">
    <property type="component" value="Unassembled WGS sequence"/>
</dbReference>
<accession>A0A166APP4</accession>
<dbReference type="AlphaFoldDB" id="A0A166APP4"/>
<dbReference type="OrthoDB" id="3248421at2759"/>
<feature type="region of interest" description="Disordered" evidence="1">
    <location>
        <begin position="485"/>
        <end position="525"/>
    </location>
</feature>
<feature type="compositionally biased region" description="Low complexity" evidence="1">
    <location>
        <begin position="292"/>
        <end position="304"/>
    </location>
</feature>
<reference evidence="2 3" key="1">
    <citation type="journal article" date="2016" name="Mol. Biol. Evol.">
        <title>Comparative Genomics of Early-Diverging Mushroom-Forming Fungi Provides Insights into the Origins of Lignocellulose Decay Capabilities.</title>
        <authorList>
            <person name="Nagy L.G."/>
            <person name="Riley R."/>
            <person name="Tritt A."/>
            <person name="Adam C."/>
            <person name="Daum C."/>
            <person name="Floudas D."/>
            <person name="Sun H."/>
            <person name="Yadav J.S."/>
            <person name="Pangilinan J."/>
            <person name="Larsson K.H."/>
            <person name="Matsuura K."/>
            <person name="Barry K."/>
            <person name="Labutti K."/>
            <person name="Kuo R."/>
            <person name="Ohm R.A."/>
            <person name="Bhattacharya S.S."/>
            <person name="Shirouzu T."/>
            <person name="Yoshinaga Y."/>
            <person name="Martin F.M."/>
            <person name="Grigoriev I.V."/>
            <person name="Hibbett D.S."/>
        </authorList>
    </citation>
    <scope>NUCLEOTIDE SEQUENCE [LARGE SCALE GENOMIC DNA]</scope>
    <source>
        <strain evidence="2 3">HHB10207 ss-3</strain>
    </source>
</reference>
<feature type="region of interest" description="Disordered" evidence="1">
    <location>
        <begin position="1"/>
        <end position="51"/>
    </location>
</feature>